<accession>A0A9X1QR17</accession>
<comment type="caution">
    <text evidence="3">The sequence shown here is derived from an EMBL/GenBank/DDBJ whole genome shotgun (WGS) entry which is preliminary data.</text>
</comment>
<dbReference type="Gene3D" id="3.20.20.140">
    <property type="entry name" value="Metal-dependent hydrolases"/>
    <property type="match status" value="3"/>
</dbReference>
<feature type="chain" id="PRO_5040811030" evidence="1">
    <location>
        <begin position="26"/>
        <end position="579"/>
    </location>
</feature>
<dbReference type="InterPro" id="IPR011059">
    <property type="entry name" value="Metal-dep_hydrolase_composite"/>
</dbReference>
<evidence type="ECO:0000313" key="3">
    <source>
        <dbReference type="EMBL" id="MCF2515899.1"/>
    </source>
</evidence>
<organism evidence="3 4">
    <name type="scientific">Sphingomonas cremea</name>
    <dbReference type="NCBI Taxonomy" id="2904799"/>
    <lineage>
        <taxon>Bacteria</taxon>
        <taxon>Pseudomonadati</taxon>
        <taxon>Pseudomonadota</taxon>
        <taxon>Alphaproteobacteria</taxon>
        <taxon>Sphingomonadales</taxon>
        <taxon>Sphingomonadaceae</taxon>
        <taxon>Sphingomonas</taxon>
    </lineage>
</organism>
<dbReference type="PANTHER" id="PTHR11647:SF1">
    <property type="entry name" value="COLLAPSIN RESPONSE MEDIATOR PROTEIN"/>
    <property type="match status" value="1"/>
</dbReference>
<dbReference type="PANTHER" id="PTHR11647">
    <property type="entry name" value="HYDRANTOINASE/DIHYDROPYRIMIDINASE FAMILY MEMBER"/>
    <property type="match status" value="1"/>
</dbReference>
<dbReference type="Pfam" id="PF07969">
    <property type="entry name" value="Amidohydro_3"/>
    <property type="match status" value="1"/>
</dbReference>
<dbReference type="Proteomes" id="UP001139410">
    <property type="component" value="Unassembled WGS sequence"/>
</dbReference>
<dbReference type="GO" id="GO:0016812">
    <property type="term" value="F:hydrolase activity, acting on carbon-nitrogen (but not peptide) bonds, in cyclic amides"/>
    <property type="evidence" value="ECO:0007669"/>
    <property type="project" value="TreeGrafter"/>
</dbReference>
<sequence>MFMRTGIAVAALAAALLQGSGASGAEPAAYDVLIRNGEIYDGSGGQPFAGDIGINGGRIVYAGPSRPASAAKVVDAKGLAVAPGFINMLSWATESLLVDGLGQSDLRQGVTLEVMGEGWSMGPLNDRMKKQAVEQQGDFKYPIEWTTLGDYLNLIERRGTAMNVASFVGATTVRQHELGDDDIDPTPDQLQRMRALVRQAMEEGALGVGSSIIYPPATFAETDELVALTTEAAQCGGSYISHMRSEGDRLLESIDELIEISRRSGAPAEIYHLKQVGRANWGKIDQAIAKIEAARAAGLKISADMYTYTAGGTGLAASMPPWVQDGGNEAMLKRLKDPATVERIKKEMLQPGKNWENLYFHAGPDGVLIASMTEPSLKPLMGKTVAEVAKMRGVSAEQAVVDLVLADQGRSGAIYFLMSEENVRRQAAIPWVSFGSDAEASAPEGVFLKSSTHPRAYGNFARFLGKYVRDEKVVSLAEAVRRLSALPASNLGLRDRGQLKPGMVADVVLFDPAKIADHSTFAKPMQYATGVRDVFVNGVQTLKDGIPTGAKPGQFVKGPGWVGWPGGGACRNGGRRAGA</sequence>
<keyword evidence="1" id="KW-0732">Signal</keyword>
<evidence type="ECO:0000259" key="2">
    <source>
        <dbReference type="Pfam" id="PF07969"/>
    </source>
</evidence>
<evidence type="ECO:0000313" key="4">
    <source>
        <dbReference type="Proteomes" id="UP001139410"/>
    </source>
</evidence>
<dbReference type="SUPFAM" id="SSF51338">
    <property type="entry name" value="Composite domain of metallo-dependent hydrolases"/>
    <property type="match status" value="1"/>
</dbReference>
<name>A0A9X1QR17_9SPHN</name>
<evidence type="ECO:0000256" key="1">
    <source>
        <dbReference type="SAM" id="SignalP"/>
    </source>
</evidence>
<proteinExistence type="predicted"/>
<dbReference type="InterPro" id="IPR050378">
    <property type="entry name" value="Metallo-dep_Hydrolases_sf"/>
</dbReference>
<dbReference type="SUPFAM" id="SSF51556">
    <property type="entry name" value="Metallo-dependent hydrolases"/>
    <property type="match status" value="1"/>
</dbReference>
<feature type="signal peptide" evidence="1">
    <location>
        <begin position="1"/>
        <end position="25"/>
    </location>
</feature>
<dbReference type="EMBL" id="JAKFGM010000003">
    <property type="protein sequence ID" value="MCF2515899.1"/>
    <property type="molecule type" value="Genomic_DNA"/>
</dbReference>
<dbReference type="GO" id="GO:0005829">
    <property type="term" value="C:cytosol"/>
    <property type="evidence" value="ECO:0007669"/>
    <property type="project" value="TreeGrafter"/>
</dbReference>
<dbReference type="InterPro" id="IPR032466">
    <property type="entry name" value="Metal_Hydrolase"/>
</dbReference>
<dbReference type="InterPro" id="IPR013108">
    <property type="entry name" value="Amidohydro_3"/>
</dbReference>
<dbReference type="AlphaFoldDB" id="A0A9X1QR17"/>
<dbReference type="RefSeq" id="WP_235068605.1">
    <property type="nucleotide sequence ID" value="NZ_JAKFGM010000003.1"/>
</dbReference>
<gene>
    <name evidence="3" type="ORF">LVY65_12620</name>
</gene>
<keyword evidence="4" id="KW-1185">Reference proteome</keyword>
<feature type="domain" description="Amidohydrolase 3" evidence="2">
    <location>
        <begin position="72"/>
        <end position="540"/>
    </location>
</feature>
<protein>
    <submittedName>
        <fullName evidence="3">D-aminoacylase</fullName>
    </submittedName>
</protein>
<dbReference type="CDD" id="cd01297">
    <property type="entry name" value="D-aminoacylase"/>
    <property type="match status" value="1"/>
</dbReference>
<reference evidence="3" key="1">
    <citation type="submission" date="2022-01" db="EMBL/GenBank/DDBJ databases">
        <authorList>
            <person name="Jo J.-H."/>
            <person name="Im W.-T."/>
        </authorList>
    </citation>
    <scope>NUCLEOTIDE SEQUENCE</scope>
    <source>
        <strain evidence="3">G124</strain>
    </source>
</reference>